<keyword evidence="12" id="KW-1185">Reference proteome</keyword>
<reference evidence="11" key="1">
    <citation type="journal article" date="2019" name="Beilstein J. Org. Chem.">
        <title>Nanangenines: drimane sesquiterpenoids as the dominant metabolite cohort of a novel Australian fungus, Aspergillus nanangensis.</title>
        <authorList>
            <person name="Lacey H.J."/>
            <person name="Gilchrist C.L.M."/>
            <person name="Crombie A."/>
            <person name="Kalaitzis J.A."/>
            <person name="Vuong D."/>
            <person name="Rutledge P.J."/>
            <person name="Turner P."/>
            <person name="Pitt J.I."/>
            <person name="Lacey E."/>
            <person name="Chooi Y.H."/>
            <person name="Piggott A.M."/>
        </authorList>
    </citation>
    <scope>NUCLEOTIDE SEQUENCE</scope>
    <source>
        <strain evidence="11">MST-FP2251</strain>
    </source>
</reference>
<evidence type="ECO:0000256" key="2">
    <source>
        <dbReference type="ARBA" id="ARBA00022512"/>
    </source>
</evidence>
<dbReference type="PANTHER" id="PTHR38123">
    <property type="entry name" value="CELL WALL SERINE-THREONINE-RICH GALACTOMANNOPROTEIN MP1 (AFU_ORTHOLOGUE AFUA_4G03240)"/>
    <property type="match status" value="1"/>
</dbReference>
<sequence length="276" mass="26552">MKFSALFTLGLATAAIATPAKRASGATDVIADITEKTQALGSAVSAYSGGDPSSVQSASDTLISTIKSGVESVNGGGDLSSTDALALTSPVQDLTKDVEAVVSDLIDKKSKFEAAGKAGTVLQSLKDQYAAADSLAKAISSKVPAALSDIAAELSSGITAAIQKGIDGYKGATDSEGGSSTTDGGSEPTETAEPTGTAEPTETAEPTATATATGGATTSAPVIPTGSSSSTPSSSAVPSSTGGAAEPSSPAFTGAASKVSFTFGGAVAAAALVAAF</sequence>
<organism evidence="11 12">
    <name type="scientific">Aspergillus nanangensis</name>
    <dbReference type="NCBI Taxonomy" id="2582783"/>
    <lineage>
        <taxon>Eukaryota</taxon>
        <taxon>Fungi</taxon>
        <taxon>Dikarya</taxon>
        <taxon>Ascomycota</taxon>
        <taxon>Pezizomycotina</taxon>
        <taxon>Eurotiomycetes</taxon>
        <taxon>Eurotiomycetidae</taxon>
        <taxon>Eurotiales</taxon>
        <taxon>Aspergillaceae</taxon>
        <taxon>Aspergillus</taxon>
        <taxon>Aspergillus subgen. Circumdati</taxon>
    </lineage>
</organism>
<comment type="caution">
    <text evidence="11">The sequence shown here is derived from an EMBL/GenBank/DDBJ whole genome shotgun (WGS) entry which is preliminary data.</text>
</comment>
<dbReference type="InterPro" id="IPR021054">
    <property type="entry name" value="Cell_wall_mannoprotein_1"/>
</dbReference>
<dbReference type="Gene3D" id="1.20.1280.140">
    <property type="match status" value="1"/>
</dbReference>
<evidence type="ECO:0000256" key="7">
    <source>
        <dbReference type="ARBA" id="ARBA00060953"/>
    </source>
</evidence>
<comment type="subcellular location">
    <subcellularLocation>
        <location evidence="1">Secreted</location>
        <location evidence="1">Cell wall</location>
    </subcellularLocation>
</comment>
<name>A0AAD4CX88_ASPNN</name>
<evidence type="ECO:0000256" key="6">
    <source>
        <dbReference type="ARBA" id="ARBA00056563"/>
    </source>
</evidence>
<feature type="signal peptide" evidence="10">
    <location>
        <begin position="1"/>
        <end position="17"/>
    </location>
</feature>
<evidence type="ECO:0000256" key="8">
    <source>
        <dbReference type="ARBA" id="ARBA00071527"/>
    </source>
</evidence>
<feature type="region of interest" description="Disordered" evidence="9">
    <location>
        <begin position="169"/>
        <end position="252"/>
    </location>
</feature>
<dbReference type="GO" id="GO:0008289">
    <property type="term" value="F:lipid binding"/>
    <property type="evidence" value="ECO:0007669"/>
    <property type="project" value="UniProtKB-KW"/>
</dbReference>
<dbReference type="Proteomes" id="UP001194746">
    <property type="component" value="Unassembled WGS sequence"/>
</dbReference>
<evidence type="ECO:0000313" key="11">
    <source>
        <dbReference type="EMBL" id="KAF9894420.1"/>
    </source>
</evidence>
<dbReference type="Pfam" id="PF12296">
    <property type="entry name" value="HsbA"/>
    <property type="match status" value="1"/>
</dbReference>
<evidence type="ECO:0000256" key="3">
    <source>
        <dbReference type="ARBA" id="ARBA00022525"/>
    </source>
</evidence>
<dbReference type="GO" id="GO:0009277">
    <property type="term" value="C:fungal-type cell wall"/>
    <property type="evidence" value="ECO:0007669"/>
    <property type="project" value="UniProtKB-ARBA"/>
</dbReference>
<evidence type="ECO:0000256" key="1">
    <source>
        <dbReference type="ARBA" id="ARBA00004191"/>
    </source>
</evidence>
<dbReference type="AlphaFoldDB" id="A0AAD4CX88"/>
<dbReference type="PANTHER" id="PTHR38123:SF6">
    <property type="entry name" value="CELL WALL SERINE-THREONINE-RICH GALACTOMANNOPROTEIN MP1 (AFU_ORTHOLOGUE AFUA_4G03240)"/>
    <property type="match status" value="1"/>
</dbReference>
<protein>
    <recommendedName>
        <fullName evidence="8">Cell wall mannoprotein 1</fullName>
    </recommendedName>
</protein>
<gene>
    <name evidence="11" type="ORF">FE257_007923</name>
</gene>
<keyword evidence="5" id="KW-0446">Lipid-binding</keyword>
<evidence type="ECO:0000256" key="9">
    <source>
        <dbReference type="SAM" id="MobiDB-lite"/>
    </source>
</evidence>
<proteinExistence type="inferred from homology"/>
<evidence type="ECO:0000256" key="5">
    <source>
        <dbReference type="ARBA" id="ARBA00023121"/>
    </source>
</evidence>
<keyword evidence="4 10" id="KW-0732">Signal</keyword>
<feature type="compositionally biased region" description="Low complexity" evidence="9">
    <location>
        <begin position="174"/>
        <end position="245"/>
    </location>
</feature>
<dbReference type="EMBL" id="VCAU01000004">
    <property type="protein sequence ID" value="KAF9894420.1"/>
    <property type="molecule type" value="Genomic_DNA"/>
</dbReference>
<accession>A0AAD4CX88</accession>
<keyword evidence="3" id="KW-0964">Secreted</keyword>
<dbReference type="GO" id="GO:0005576">
    <property type="term" value="C:extracellular region"/>
    <property type="evidence" value="ECO:0007669"/>
    <property type="project" value="TreeGrafter"/>
</dbReference>
<comment type="similarity">
    <text evidence="7">Belongs to the cell wall mannoprotein 1 family.</text>
</comment>
<evidence type="ECO:0000313" key="12">
    <source>
        <dbReference type="Proteomes" id="UP001194746"/>
    </source>
</evidence>
<keyword evidence="2" id="KW-0134">Cell wall</keyword>
<dbReference type="Gene3D" id="6.10.140.790">
    <property type="match status" value="1"/>
</dbReference>
<comment type="function">
    <text evidence="6">Constitutive protein of the cell wall. Antigen target of host humoral immune response.</text>
</comment>
<reference evidence="11" key="2">
    <citation type="submission" date="2020-02" db="EMBL/GenBank/DDBJ databases">
        <authorList>
            <person name="Gilchrist C.L.M."/>
            <person name="Chooi Y.-H."/>
        </authorList>
    </citation>
    <scope>NUCLEOTIDE SEQUENCE</scope>
    <source>
        <strain evidence="11">MST-FP2251</strain>
    </source>
</reference>
<dbReference type="FunFam" id="1.20.1280.140:FF:000001">
    <property type="entry name" value="Cell wall serine-threonine-rich galactomannoprotein Mp1"/>
    <property type="match status" value="1"/>
</dbReference>
<evidence type="ECO:0000256" key="10">
    <source>
        <dbReference type="SAM" id="SignalP"/>
    </source>
</evidence>
<feature type="chain" id="PRO_5042168296" description="Cell wall mannoprotein 1" evidence="10">
    <location>
        <begin position="18"/>
        <end position="276"/>
    </location>
</feature>
<evidence type="ECO:0000256" key="4">
    <source>
        <dbReference type="ARBA" id="ARBA00022729"/>
    </source>
</evidence>